<gene>
    <name evidence="2" type="ORF">CORMATOL_02800</name>
</gene>
<comment type="caution">
    <text evidence="2">The sequence shown here is derived from an EMBL/GenBank/DDBJ whole genome shotgun (WGS) entry which is preliminary data.</text>
</comment>
<dbReference type="HOGENOM" id="CLU_2552511_0_0_11"/>
<proteinExistence type="predicted"/>
<dbReference type="Proteomes" id="UP000006247">
    <property type="component" value="Unassembled WGS sequence"/>
</dbReference>
<feature type="region of interest" description="Disordered" evidence="1">
    <location>
        <begin position="52"/>
        <end position="82"/>
    </location>
</feature>
<protein>
    <submittedName>
        <fullName evidence="2">Uncharacterized protein</fullName>
    </submittedName>
</protein>
<organism evidence="2 3">
    <name type="scientific">Corynebacterium matruchotii ATCC 33806</name>
    <dbReference type="NCBI Taxonomy" id="566549"/>
    <lineage>
        <taxon>Bacteria</taxon>
        <taxon>Bacillati</taxon>
        <taxon>Actinomycetota</taxon>
        <taxon>Actinomycetes</taxon>
        <taxon>Mycobacteriales</taxon>
        <taxon>Corynebacteriaceae</taxon>
        <taxon>Corynebacterium</taxon>
    </lineage>
</organism>
<dbReference type="EMBL" id="ACEB01000049">
    <property type="protein sequence ID" value="EEG25685.1"/>
    <property type="molecule type" value="Genomic_DNA"/>
</dbReference>
<evidence type="ECO:0000256" key="1">
    <source>
        <dbReference type="SAM" id="MobiDB-lite"/>
    </source>
</evidence>
<evidence type="ECO:0000313" key="2">
    <source>
        <dbReference type="EMBL" id="EEG25685.1"/>
    </source>
</evidence>
<reference evidence="2 3" key="1">
    <citation type="submission" date="2009-01" db="EMBL/GenBank/DDBJ databases">
        <authorList>
            <person name="Fulton L."/>
            <person name="Clifton S."/>
            <person name="Chinwalla A.T."/>
            <person name="Mitreva M."/>
            <person name="Sodergren E."/>
            <person name="Weinstock G."/>
            <person name="Clifton S."/>
            <person name="Dooling D.J."/>
            <person name="Fulton B."/>
            <person name="Minx P."/>
            <person name="Pepin K.H."/>
            <person name="Johnson M."/>
            <person name="Bhonagiri V."/>
            <person name="Nash W.E."/>
            <person name="Mardis E.R."/>
            <person name="Wilson R.K."/>
        </authorList>
    </citation>
    <scope>NUCLEOTIDE SEQUENCE [LARGE SCALE GENOMIC DNA]</scope>
    <source>
        <strain evidence="2 3">ATCC 33806</strain>
    </source>
</reference>
<dbReference type="AlphaFoldDB" id="C0E712"/>
<sequence length="82" mass="8974">MVENLQIVSDDETDNGWDVRALALTAGAGLFIGACAREFWVRVVRPKINSSISPIKDNRDISSASETEDSTESSMQLKADDE</sequence>
<accession>C0E712</accession>
<evidence type="ECO:0000313" key="3">
    <source>
        <dbReference type="Proteomes" id="UP000006247"/>
    </source>
</evidence>
<name>C0E712_9CORY</name>